<evidence type="ECO:0000313" key="2">
    <source>
        <dbReference type="EMBL" id="TWT23293.1"/>
    </source>
</evidence>
<feature type="compositionally biased region" description="Basic and acidic residues" evidence="1">
    <location>
        <begin position="1"/>
        <end position="12"/>
    </location>
</feature>
<dbReference type="PIRSF" id="PIRSF028291">
    <property type="entry name" value="UCP028291"/>
    <property type="match status" value="1"/>
</dbReference>
<dbReference type="Proteomes" id="UP000319980">
    <property type="component" value="Unassembled WGS sequence"/>
</dbReference>
<dbReference type="Gene3D" id="3.30.310.50">
    <property type="entry name" value="Alpha-D-phosphohexomutase, C-terminal domain"/>
    <property type="match status" value="1"/>
</dbReference>
<feature type="region of interest" description="Disordered" evidence="1">
    <location>
        <begin position="1"/>
        <end position="25"/>
    </location>
</feature>
<dbReference type="AlphaFoldDB" id="A0A5C5UBN3"/>
<proteinExistence type="predicted"/>
<sequence length="120" mass="13286">MDPGFRRDDEQVRSQSKCPMPATTADIETPEASRLIKRLCTHWAHKLAVTFDDASATVPFDATTTAWLRADDRQLHVRVEAADAATVERFQGVVESHLQRMARAGELVVHWRDAGTGSAA</sequence>
<name>A0A5C5UBN3_9GAMM</name>
<gene>
    <name evidence="2" type="ORF">FQY83_01170</name>
</gene>
<protein>
    <submittedName>
        <fullName evidence="2">DUF2218 domain-containing protein</fullName>
    </submittedName>
</protein>
<evidence type="ECO:0000313" key="3">
    <source>
        <dbReference type="Proteomes" id="UP000319980"/>
    </source>
</evidence>
<evidence type="ECO:0000256" key="1">
    <source>
        <dbReference type="SAM" id="MobiDB-lite"/>
    </source>
</evidence>
<reference evidence="2 3" key="1">
    <citation type="journal article" date="2008" name="Int. J. Syst. Evol. Microbiol.">
        <title>Luteimonas marina sp. nov., isolated from seawater.</title>
        <authorList>
            <person name="Baik K.S."/>
            <person name="Park S.C."/>
            <person name="Kim M.S."/>
            <person name="Kim E.M."/>
            <person name="Park C."/>
            <person name="Chun J."/>
            <person name="Seong C.N."/>
        </authorList>
    </citation>
    <scope>NUCLEOTIDE SEQUENCE [LARGE SCALE GENOMIC DNA]</scope>
    <source>
        <strain evidence="2 3">FR1330</strain>
    </source>
</reference>
<dbReference type="Pfam" id="PF09981">
    <property type="entry name" value="DUF2218"/>
    <property type="match status" value="1"/>
</dbReference>
<dbReference type="EMBL" id="VOHK01000001">
    <property type="protein sequence ID" value="TWT23293.1"/>
    <property type="molecule type" value="Genomic_DNA"/>
</dbReference>
<dbReference type="InterPro" id="IPR014543">
    <property type="entry name" value="UCP028291"/>
</dbReference>
<comment type="caution">
    <text evidence="2">The sequence shown here is derived from an EMBL/GenBank/DDBJ whole genome shotgun (WGS) entry which is preliminary data.</text>
</comment>
<keyword evidence="3" id="KW-1185">Reference proteome</keyword>
<accession>A0A5C5UBN3</accession>
<organism evidence="2 3">
    <name type="scientific">Luteimonas marina</name>
    <dbReference type="NCBI Taxonomy" id="488485"/>
    <lineage>
        <taxon>Bacteria</taxon>
        <taxon>Pseudomonadati</taxon>
        <taxon>Pseudomonadota</taxon>
        <taxon>Gammaproteobacteria</taxon>
        <taxon>Lysobacterales</taxon>
        <taxon>Lysobacteraceae</taxon>
        <taxon>Luteimonas</taxon>
    </lineage>
</organism>